<sequence>MLGTAVSCRLVAHPFNEEFHSEASPALLNRGGRGSTPTDAQFQRGAIFRARLTAIATPGRSSLVTKHDGSSTCRVCRPKWITLM</sequence>
<dbReference type="EMBL" id="JANPWB010000010">
    <property type="protein sequence ID" value="KAJ1146022.1"/>
    <property type="molecule type" value="Genomic_DNA"/>
</dbReference>
<evidence type="ECO:0000313" key="1">
    <source>
        <dbReference type="EMBL" id="KAJ1146022.1"/>
    </source>
</evidence>
<gene>
    <name evidence="1" type="ORF">NDU88_012304</name>
</gene>
<keyword evidence="2" id="KW-1185">Reference proteome</keyword>
<dbReference type="Proteomes" id="UP001066276">
    <property type="component" value="Chromosome 6"/>
</dbReference>
<name>A0AAV7QZR4_PLEWA</name>
<reference evidence="1" key="1">
    <citation type="journal article" date="2022" name="bioRxiv">
        <title>Sequencing and chromosome-scale assembly of the giantPleurodeles waltlgenome.</title>
        <authorList>
            <person name="Brown T."/>
            <person name="Elewa A."/>
            <person name="Iarovenko S."/>
            <person name="Subramanian E."/>
            <person name="Araus A.J."/>
            <person name="Petzold A."/>
            <person name="Susuki M."/>
            <person name="Suzuki K.-i.T."/>
            <person name="Hayashi T."/>
            <person name="Toyoda A."/>
            <person name="Oliveira C."/>
            <person name="Osipova E."/>
            <person name="Leigh N.D."/>
            <person name="Simon A."/>
            <person name="Yun M.H."/>
        </authorList>
    </citation>
    <scope>NUCLEOTIDE SEQUENCE</scope>
    <source>
        <strain evidence="1">20211129_DDA</strain>
        <tissue evidence="1">Liver</tissue>
    </source>
</reference>
<evidence type="ECO:0000313" key="2">
    <source>
        <dbReference type="Proteomes" id="UP001066276"/>
    </source>
</evidence>
<proteinExistence type="predicted"/>
<accession>A0AAV7QZR4</accession>
<protein>
    <submittedName>
        <fullName evidence="1">Uncharacterized protein</fullName>
    </submittedName>
</protein>
<dbReference type="AlphaFoldDB" id="A0AAV7QZR4"/>
<organism evidence="1 2">
    <name type="scientific">Pleurodeles waltl</name>
    <name type="common">Iberian ribbed newt</name>
    <dbReference type="NCBI Taxonomy" id="8319"/>
    <lineage>
        <taxon>Eukaryota</taxon>
        <taxon>Metazoa</taxon>
        <taxon>Chordata</taxon>
        <taxon>Craniata</taxon>
        <taxon>Vertebrata</taxon>
        <taxon>Euteleostomi</taxon>
        <taxon>Amphibia</taxon>
        <taxon>Batrachia</taxon>
        <taxon>Caudata</taxon>
        <taxon>Salamandroidea</taxon>
        <taxon>Salamandridae</taxon>
        <taxon>Pleurodelinae</taxon>
        <taxon>Pleurodeles</taxon>
    </lineage>
</organism>
<comment type="caution">
    <text evidence="1">The sequence shown here is derived from an EMBL/GenBank/DDBJ whole genome shotgun (WGS) entry which is preliminary data.</text>
</comment>